<dbReference type="EMBL" id="VWPK01000012">
    <property type="protein sequence ID" value="KAA5612464.1"/>
    <property type="molecule type" value="Genomic_DNA"/>
</dbReference>
<reference evidence="2 3" key="1">
    <citation type="submission" date="2019-09" db="EMBL/GenBank/DDBJ databases">
        <title>Genome sequence of Rhodovastum atsumiense, a diverse member of the Acetobacteraceae family of non-sulfur purple photosynthetic bacteria.</title>
        <authorList>
            <person name="Meyer T."/>
            <person name="Kyndt J."/>
        </authorList>
    </citation>
    <scope>NUCLEOTIDE SEQUENCE [LARGE SCALE GENOMIC DNA]</scope>
    <source>
        <strain evidence="2 3">DSM 21279</strain>
    </source>
</reference>
<dbReference type="InterPro" id="IPR010626">
    <property type="entry name" value="DUF1217"/>
</dbReference>
<organism evidence="2 3">
    <name type="scientific">Rhodovastum atsumiense</name>
    <dbReference type="NCBI Taxonomy" id="504468"/>
    <lineage>
        <taxon>Bacteria</taxon>
        <taxon>Pseudomonadati</taxon>
        <taxon>Pseudomonadota</taxon>
        <taxon>Alphaproteobacteria</taxon>
        <taxon>Acetobacterales</taxon>
        <taxon>Acetobacteraceae</taxon>
        <taxon>Rhodovastum</taxon>
    </lineage>
</organism>
<evidence type="ECO:0000313" key="2">
    <source>
        <dbReference type="EMBL" id="KAA5612464.1"/>
    </source>
</evidence>
<protein>
    <submittedName>
        <fullName evidence="2">DUF1217 domain-containing protein</fullName>
    </submittedName>
</protein>
<dbReference type="Pfam" id="PF06748">
    <property type="entry name" value="DUF1217"/>
    <property type="match status" value="1"/>
</dbReference>
<sequence length="297" mass="31932">MRRPFRPRPWSRRMTTIGTGTGATGLPPIPAYLIASKDEEKLAAKFAQTNPQAKADIDYFESKAPTLDTADALMKDYRALGILLGAYGMSDQIQYPALIRKLITEDPTSTSSTAQRIGNTNYLAFAKAMAQYASNPFATGDGVQAVTDAYTLNSFEKDQGTQIPGMEQALAFKRQASGITTIAQLMSNLPALKVAVVQTGLDWTSYGAMDYDRQVKLLTSTIDIDDLQDPAKVDRMAEQFLIKAADDPTKCGAKDKEKYSLASLLASATTTDPILSILGGKTGSSSSGSDPMLALFA</sequence>
<dbReference type="AlphaFoldDB" id="A0A5M6IVW6"/>
<dbReference type="SUPFAM" id="SSF158837">
    <property type="entry name" value="AGR C 984p-like"/>
    <property type="match status" value="1"/>
</dbReference>
<dbReference type="OrthoDB" id="7824597at2"/>
<accession>A0A5M6IVW6</accession>
<feature type="compositionally biased region" description="Basic residues" evidence="1">
    <location>
        <begin position="1"/>
        <end position="11"/>
    </location>
</feature>
<dbReference type="Proteomes" id="UP000325255">
    <property type="component" value="Unassembled WGS sequence"/>
</dbReference>
<keyword evidence="3" id="KW-1185">Reference proteome</keyword>
<dbReference type="InterPro" id="IPR023157">
    <property type="entry name" value="AGR-C-984p-like_sf"/>
</dbReference>
<feature type="region of interest" description="Disordered" evidence="1">
    <location>
        <begin position="1"/>
        <end position="23"/>
    </location>
</feature>
<proteinExistence type="predicted"/>
<dbReference type="Gene3D" id="1.10.3700.10">
    <property type="entry name" value="AGR C 984p-like"/>
    <property type="match status" value="1"/>
</dbReference>
<gene>
    <name evidence="2" type="ORF">F1189_09830</name>
</gene>
<evidence type="ECO:0000256" key="1">
    <source>
        <dbReference type="SAM" id="MobiDB-lite"/>
    </source>
</evidence>
<evidence type="ECO:0000313" key="3">
    <source>
        <dbReference type="Proteomes" id="UP000325255"/>
    </source>
</evidence>
<name>A0A5M6IVW6_9PROT</name>
<comment type="caution">
    <text evidence="2">The sequence shown here is derived from an EMBL/GenBank/DDBJ whole genome shotgun (WGS) entry which is preliminary data.</text>
</comment>